<evidence type="ECO:0000313" key="2">
    <source>
        <dbReference type="Proteomes" id="UP000010472"/>
    </source>
</evidence>
<keyword evidence="2" id="KW-1185">Reference proteome</keyword>
<evidence type="ECO:0008006" key="3">
    <source>
        <dbReference type="Google" id="ProtNLM"/>
    </source>
</evidence>
<gene>
    <name evidence="1" type="ORF">Cri9333_2188</name>
</gene>
<sequence length="66" mass="7465">MSTEQQARSLMMRHHHLVKNRQQSMLSRVSAEVGMPPEAAEYWNHIQGQAHPSFIASYDRSGASLS</sequence>
<dbReference type="Proteomes" id="UP000010472">
    <property type="component" value="Chromosome"/>
</dbReference>
<evidence type="ECO:0000313" key="1">
    <source>
        <dbReference type="EMBL" id="AFZ13060.1"/>
    </source>
</evidence>
<protein>
    <recommendedName>
        <fullName evidence="3">Glutamine synthetase inactivating factor IF7</fullName>
    </recommendedName>
</protein>
<name>K9W0Y5_9CYAN</name>
<dbReference type="AlphaFoldDB" id="K9W0Y5"/>
<dbReference type="EMBL" id="CP003620">
    <property type="protein sequence ID" value="AFZ13060.1"/>
    <property type="molecule type" value="Genomic_DNA"/>
</dbReference>
<dbReference type="RefSeq" id="WP_015203176.1">
    <property type="nucleotide sequence ID" value="NC_019753.1"/>
</dbReference>
<proteinExistence type="predicted"/>
<accession>K9W0Y5</accession>
<dbReference type="HOGENOM" id="CLU_205891_0_0_3"/>
<reference evidence="1 2" key="1">
    <citation type="submission" date="2012-06" db="EMBL/GenBank/DDBJ databases">
        <title>Finished chromosome of genome of Crinalium epipsammum PCC 9333.</title>
        <authorList>
            <consortium name="US DOE Joint Genome Institute"/>
            <person name="Gugger M."/>
            <person name="Coursin T."/>
            <person name="Rippka R."/>
            <person name="Tandeau De Marsac N."/>
            <person name="Huntemann M."/>
            <person name="Wei C.-L."/>
            <person name="Han J."/>
            <person name="Detter J.C."/>
            <person name="Han C."/>
            <person name="Tapia R."/>
            <person name="Davenport K."/>
            <person name="Daligault H."/>
            <person name="Erkkila T."/>
            <person name="Gu W."/>
            <person name="Munk A.C.C."/>
            <person name="Teshima H."/>
            <person name="Xu Y."/>
            <person name="Chain P."/>
            <person name="Chen A."/>
            <person name="Krypides N."/>
            <person name="Mavromatis K."/>
            <person name="Markowitz V."/>
            <person name="Szeto E."/>
            <person name="Ivanova N."/>
            <person name="Mikhailova N."/>
            <person name="Ovchinnikova G."/>
            <person name="Pagani I."/>
            <person name="Pati A."/>
            <person name="Goodwin L."/>
            <person name="Peters L."/>
            <person name="Pitluck S."/>
            <person name="Woyke T."/>
            <person name="Kerfeld C."/>
        </authorList>
    </citation>
    <scope>NUCLEOTIDE SEQUENCE [LARGE SCALE GENOMIC DNA]</scope>
    <source>
        <strain evidence="1 2">PCC 9333</strain>
    </source>
</reference>
<dbReference type="KEGG" id="cep:Cri9333_2188"/>
<dbReference type="OrthoDB" id="517878at2"/>
<dbReference type="STRING" id="1173022.Cri9333_2188"/>
<organism evidence="1 2">
    <name type="scientific">Crinalium epipsammum PCC 9333</name>
    <dbReference type="NCBI Taxonomy" id="1173022"/>
    <lineage>
        <taxon>Bacteria</taxon>
        <taxon>Bacillati</taxon>
        <taxon>Cyanobacteriota</taxon>
        <taxon>Cyanophyceae</taxon>
        <taxon>Gomontiellales</taxon>
        <taxon>Gomontiellaceae</taxon>
        <taxon>Crinalium</taxon>
    </lineage>
</organism>
<dbReference type="eggNOG" id="ENOG5032YXH">
    <property type="taxonomic scope" value="Bacteria"/>
</dbReference>